<dbReference type="InterPro" id="IPR032816">
    <property type="entry name" value="VTT_dom"/>
</dbReference>
<dbReference type="OrthoDB" id="166803at2759"/>
<keyword evidence="8" id="KW-0333">Golgi apparatus</keyword>
<protein>
    <recommendedName>
        <fullName evidence="4">Golgi apparatus membrane protein TVP38</fullName>
    </recommendedName>
    <alternativeName>
        <fullName evidence="5">Golgi apparatus membrane protein tvp38</fullName>
    </alternativeName>
</protein>
<feature type="compositionally biased region" description="Basic and acidic residues" evidence="10">
    <location>
        <begin position="528"/>
        <end position="543"/>
    </location>
</feature>
<accession>A0A0D7B2H1</accession>
<evidence type="ECO:0000313" key="13">
    <source>
        <dbReference type="EMBL" id="KIY63711.1"/>
    </source>
</evidence>
<feature type="compositionally biased region" description="Low complexity" evidence="10">
    <location>
        <begin position="353"/>
        <end position="367"/>
    </location>
</feature>
<reference evidence="13 14" key="1">
    <citation type="journal article" date="2015" name="Fungal Genet. Biol.">
        <title>Evolution of novel wood decay mechanisms in Agaricales revealed by the genome sequences of Fistulina hepatica and Cylindrobasidium torrendii.</title>
        <authorList>
            <person name="Floudas D."/>
            <person name="Held B.W."/>
            <person name="Riley R."/>
            <person name="Nagy L.G."/>
            <person name="Koehler G."/>
            <person name="Ransdell A.S."/>
            <person name="Younus H."/>
            <person name="Chow J."/>
            <person name="Chiniquy J."/>
            <person name="Lipzen A."/>
            <person name="Tritt A."/>
            <person name="Sun H."/>
            <person name="Haridas S."/>
            <person name="LaButti K."/>
            <person name="Ohm R.A."/>
            <person name="Kues U."/>
            <person name="Blanchette R.A."/>
            <person name="Grigoriev I.V."/>
            <person name="Minto R.E."/>
            <person name="Hibbett D.S."/>
        </authorList>
    </citation>
    <scope>NUCLEOTIDE SEQUENCE [LARGE SCALE GENOMIC DNA]</scope>
    <source>
        <strain evidence="13 14">FP15055 ss-10</strain>
    </source>
</reference>
<dbReference type="EMBL" id="KN880678">
    <property type="protein sequence ID" value="KIY63711.1"/>
    <property type="molecule type" value="Genomic_DNA"/>
</dbReference>
<feature type="compositionally biased region" description="Low complexity" evidence="10">
    <location>
        <begin position="480"/>
        <end position="510"/>
    </location>
</feature>
<evidence type="ECO:0000256" key="11">
    <source>
        <dbReference type="SAM" id="Phobius"/>
    </source>
</evidence>
<dbReference type="Pfam" id="PF09335">
    <property type="entry name" value="VTT_dom"/>
    <property type="match status" value="1"/>
</dbReference>
<feature type="domain" description="VTT" evidence="12">
    <location>
        <begin position="147"/>
        <end position="260"/>
    </location>
</feature>
<dbReference type="STRING" id="1314674.A0A0D7B2H1"/>
<comment type="function">
    <text evidence="1">Golgi membrane protein involved in vesicular trafficking and spindle migration.</text>
</comment>
<feature type="compositionally biased region" description="Pro residues" evidence="10">
    <location>
        <begin position="439"/>
        <end position="451"/>
    </location>
</feature>
<evidence type="ECO:0000313" key="14">
    <source>
        <dbReference type="Proteomes" id="UP000054007"/>
    </source>
</evidence>
<sequence length="562" mass="61968">MAVEMAQYELPRHRNPSHDQTWATPIIGLNSHPYPPGSVPASNSAVFNDRNVSRTPSPTPSEQKELGSGAIDWKSMASWRFWLRREWLWYYVAFVLIMVITALVTLYHKQIVEWLTPVTEWMHELSWGWVIPILVLFVISFPPLFGHEIVAVLCGLVWGLWIGFGIVCAGTFIGEVGNFYAFKYCCRARGEKLERTNISYACLARVVRDGGFRIALIARLSAIPGHFTTAVFSTCGMGIFVFSIAAILSMPKQFITVYLGVILHQSSSGTQDTKSRIISDVVIAVTFIITIAAMWYIYRQMNKVKPDIIYARRKARQAKMARAADGTSPYSFTPDSQTSEINLITPRPQYSFTPKGTSTGSSPVSTPYAPYKPTRANSYGYSKSEDAMSSSDHSTTEMIPESRESVDVTWDSGRPEPYAPPGIPPSYGAHPYATAAPVPVTPTTPRAPPTVPSLEQTPYARRGPSHPALRTGSHSPSGPTAAEAYAASYTSSPQMSYSTSSPATIPSTPTRYAPPVGTPGMYNPDAPDDPRTPRARTGFHEVEPTMQSYHTAVESQPPPRYF</sequence>
<gene>
    <name evidence="13" type="ORF">CYLTODRAFT_493693</name>
</gene>
<evidence type="ECO:0000256" key="7">
    <source>
        <dbReference type="ARBA" id="ARBA00022989"/>
    </source>
</evidence>
<organism evidence="13 14">
    <name type="scientific">Cylindrobasidium torrendii FP15055 ss-10</name>
    <dbReference type="NCBI Taxonomy" id="1314674"/>
    <lineage>
        <taxon>Eukaryota</taxon>
        <taxon>Fungi</taxon>
        <taxon>Dikarya</taxon>
        <taxon>Basidiomycota</taxon>
        <taxon>Agaricomycotina</taxon>
        <taxon>Agaricomycetes</taxon>
        <taxon>Agaricomycetidae</taxon>
        <taxon>Agaricales</taxon>
        <taxon>Marasmiineae</taxon>
        <taxon>Physalacriaceae</taxon>
        <taxon>Cylindrobasidium</taxon>
    </lineage>
</organism>
<feature type="region of interest" description="Disordered" evidence="10">
    <location>
        <begin position="353"/>
        <end position="562"/>
    </location>
</feature>
<evidence type="ECO:0000256" key="9">
    <source>
        <dbReference type="ARBA" id="ARBA00023136"/>
    </source>
</evidence>
<evidence type="ECO:0000256" key="2">
    <source>
        <dbReference type="ARBA" id="ARBA00004653"/>
    </source>
</evidence>
<comment type="subcellular location">
    <subcellularLocation>
        <location evidence="2">Golgi apparatus membrane</location>
        <topology evidence="2">Multi-pass membrane protein</topology>
    </subcellularLocation>
</comment>
<evidence type="ECO:0000256" key="4">
    <source>
        <dbReference type="ARBA" id="ARBA00013533"/>
    </source>
</evidence>
<dbReference type="AlphaFoldDB" id="A0A0D7B2H1"/>
<keyword evidence="6 11" id="KW-0812">Transmembrane</keyword>
<evidence type="ECO:0000256" key="1">
    <source>
        <dbReference type="ARBA" id="ARBA00002978"/>
    </source>
</evidence>
<feature type="compositionally biased region" description="Polar residues" evidence="10">
    <location>
        <begin position="545"/>
        <end position="554"/>
    </location>
</feature>
<dbReference type="PANTHER" id="PTHR47549">
    <property type="entry name" value="GOLGI APPARATUS MEMBRANE PROTEIN TVP38-RELATED"/>
    <property type="match status" value="1"/>
</dbReference>
<evidence type="ECO:0000256" key="3">
    <source>
        <dbReference type="ARBA" id="ARBA00008640"/>
    </source>
</evidence>
<dbReference type="GO" id="GO:0000139">
    <property type="term" value="C:Golgi membrane"/>
    <property type="evidence" value="ECO:0007669"/>
    <property type="project" value="UniProtKB-SubCell"/>
</dbReference>
<keyword evidence="7 11" id="KW-1133">Transmembrane helix</keyword>
<keyword evidence="9 11" id="KW-0472">Membrane</keyword>
<feature type="transmembrane region" description="Helical" evidence="11">
    <location>
        <begin position="88"/>
        <end position="107"/>
    </location>
</feature>
<feature type="transmembrane region" description="Helical" evidence="11">
    <location>
        <begin position="277"/>
        <end position="298"/>
    </location>
</feature>
<feature type="compositionally biased region" description="Polar residues" evidence="10">
    <location>
        <begin position="375"/>
        <end position="397"/>
    </location>
</feature>
<proteinExistence type="inferred from homology"/>
<feature type="transmembrane region" description="Helical" evidence="11">
    <location>
        <begin position="127"/>
        <end position="145"/>
    </location>
</feature>
<dbReference type="Proteomes" id="UP000054007">
    <property type="component" value="Unassembled WGS sequence"/>
</dbReference>
<evidence type="ECO:0000256" key="6">
    <source>
        <dbReference type="ARBA" id="ARBA00022692"/>
    </source>
</evidence>
<dbReference type="PANTHER" id="PTHR47549:SF2">
    <property type="entry name" value="GOLGI APPARATUS MEMBRANE PROTEIN TVP38"/>
    <property type="match status" value="1"/>
</dbReference>
<evidence type="ECO:0000256" key="10">
    <source>
        <dbReference type="SAM" id="MobiDB-lite"/>
    </source>
</evidence>
<comment type="similarity">
    <text evidence="3">Belongs to the TVP38/TMEM64 family.</text>
</comment>
<evidence type="ECO:0000256" key="8">
    <source>
        <dbReference type="ARBA" id="ARBA00023034"/>
    </source>
</evidence>
<name>A0A0D7B2H1_9AGAR</name>
<feature type="transmembrane region" description="Helical" evidence="11">
    <location>
        <begin position="152"/>
        <end position="173"/>
    </location>
</feature>
<evidence type="ECO:0000259" key="12">
    <source>
        <dbReference type="Pfam" id="PF09335"/>
    </source>
</evidence>
<keyword evidence="14" id="KW-1185">Reference proteome</keyword>
<feature type="compositionally biased region" description="Low complexity" evidence="10">
    <location>
        <begin position="429"/>
        <end position="438"/>
    </location>
</feature>
<evidence type="ECO:0000256" key="5">
    <source>
        <dbReference type="ARBA" id="ARBA00020673"/>
    </source>
</evidence>
<feature type="transmembrane region" description="Helical" evidence="11">
    <location>
        <begin position="227"/>
        <end position="248"/>
    </location>
</feature>
<dbReference type="InterPro" id="IPR051076">
    <property type="entry name" value="Golgi_membrane_TVP38/TMEM64"/>
</dbReference>